<accession>A0A1I0J2G4</accession>
<name>A0A1I0J2G4_9RHOB</name>
<reference evidence="2 3" key="1">
    <citation type="submission" date="2016-10" db="EMBL/GenBank/DDBJ databases">
        <authorList>
            <person name="de Groot N.N."/>
        </authorList>
    </citation>
    <scope>NUCLEOTIDE SEQUENCE [LARGE SCALE GENOMIC DNA]</scope>
    <source>
        <strain evidence="2 3">DSM 17862</strain>
    </source>
</reference>
<dbReference type="STRING" id="364199.SAMN04489858_12085"/>
<keyword evidence="3" id="KW-1185">Reference proteome</keyword>
<keyword evidence="1" id="KW-1133">Transmembrane helix</keyword>
<dbReference type="EMBL" id="FOHO01000020">
    <property type="protein sequence ID" value="SEU03693.1"/>
    <property type="molecule type" value="Genomic_DNA"/>
</dbReference>
<evidence type="ECO:0000256" key="1">
    <source>
        <dbReference type="SAM" id="Phobius"/>
    </source>
</evidence>
<protein>
    <submittedName>
        <fullName evidence="2">Uncharacterized protein</fullName>
    </submittedName>
</protein>
<sequence length="51" mass="5339">MIDRAVNTIAEMFAGFLAGLLVICLAVLALNALFVLGQLSGAALRFIGVYP</sequence>
<dbReference type="Proteomes" id="UP000199180">
    <property type="component" value="Unassembled WGS sequence"/>
</dbReference>
<evidence type="ECO:0000313" key="2">
    <source>
        <dbReference type="EMBL" id="SEU03693.1"/>
    </source>
</evidence>
<keyword evidence="1" id="KW-0812">Transmembrane</keyword>
<keyword evidence="1" id="KW-0472">Membrane</keyword>
<gene>
    <name evidence="2" type="ORF">SAMN04489858_12085</name>
</gene>
<organism evidence="2 3">
    <name type="scientific">Paracoccus homiensis</name>
    <dbReference type="NCBI Taxonomy" id="364199"/>
    <lineage>
        <taxon>Bacteria</taxon>
        <taxon>Pseudomonadati</taxon>
        <taxon>Pseudomonadota</taxon>
        <taxon>Alphaproteobacteria</taxon>
        <taxon>Rhodobacterales</taxon>
        <taxon>Paracoccaceae</taxon>
        <taxon>Paracoccus</taxon>
    </lineage>
</organism>
<dbReference type="RefSeq" id="WP_175479967.1">
    <property type="nucleotide sequence ID" value="NZ_FOHO01000020.1"/>
</dbReference>
<dbReference type="AlphaFoldDB" id="A0A1I0J2G4"/>
<feature type="transmembrane region" description="Helical" evidence="1">
    <location>
        <begin position="12"/>
        <end position="36"/>
    </location>
</feature>
<proteinExistence type="predicted"/>
<evidence type="ECO:0000313" key="3">
    <source>
        <dbReference type="Proteomes" id="UP000199180"/>
    </source>
</evidence>